<reference evidence="2 3" key="1">
    <citation type="submission" date="2019-06" db="EMBL/GenBank/DDBJ databases">
        <authorList>
            <person name="Broberg M."/>
        </authorList>
    </citation>
    <scope>NUCLEOTIDE SEQUENCE [LARGE SCALE GENOMIC DNA]</scope>
</reference>
<evidence type="ECO:0000313" key="2">
    <source>
        <dbReference type="EMBL" id="VUC26922.1"/>
    </source>
</evidence>
<feature type="compositionally biased region" description="Low complexity" evidence="1">
    <location>
        <begin position="318"/>
        <end position="346"/>
    </location>
</feature>
<feature type="compositionally biased region" description="Low complexity" evidence="1">
    <location>
        <begin position="298"/>
        <end position="308"/>
    </location>
</feature>
<organism evidence="2 3">
    <name type="scientific">Bionectria ochroleuca</name>
    <name type="common">Gliocladium roseum</name>
    <dbReference type="NCBI Taxonomy" id="29856"/>
    <lineage>
        <taxon>Eukaryota</taxon>
        <taxon>Fungi</taxon>
        <taxon>Dikarya</taxon>
        <taxon>Ascomycota</taxon>
        <taxon>Pezizomycotina</taxon>
        <taxon>Sordariomycetes</taxon>
        <taxon>Hypocreomycetidae</taxon>
        <taxon>Hypocreales</taxon>
        <taxon>Bionectriaceae</taxon>
        <taxon>Clonostachys</taxon>
    </lineage>
</organism>
<evidence type="ECO:0000313" key="3">
    <source>
        <dbReference type="Proteomes" id="UP000766486"/>
    </source>
</evidence>
<comment type="caution">
    <text evidence="2">The sequence shown here is derived from an EMBL/GenBank/DDBJ whole genome shotgun (WGS) entry which is preliminary data.</text>
</comment>
<proteinExistence type="predicted"/>
<gene>
    <name evidence="2" type="ORF">CLO192961_LOCUS200174</name>
</gene>
<feature type="region of interest" description="Disordered" evidence="1">
    <location>
        <begin position="445"/>
        <end position="480"/>
    </location>
</feature>
<keyword evidence="3" id="KW-1185">Reference proteome</keyword>
<protein>
    <submittedName>
        <fullName evidence="2">Uncharacterized protein</fullName>
    </submittedName>
</protein>
<feature type="compositionally biased region" description="Acidic residues" evidence="1">
    <location>
        <begin position="463"/>
        <end position="480"/>
    </location>
</feature>
<feature type="region of interest" description="Disordered" evidence="1">
    <location>
        <begin position="241"/>
        <end position="262"/>
    </location>
</feature>
<name>A0ABY6U8J0_BIOOC</name>
<dbReference type="EMBL" id="CABFNS010000761">
    <property type="protein sequence ID" value="VUC26922.1"/>
    <property type="molecule type" value="Genomic_DNA"/>
</dbReference>
<dbReference type="Proteomes" id="UP000766486">
    <property type="component" value="Unassembled WGS sequence"/>
</dbReference>
<evidence type="ECO:0000256" key="1">
    <source>
        <dbReference type="SAM" id="MobiDB-lite"/>
    </source>
</evidence>
<feature type="compositionally biased region" description="Basic and acidic residues" evidence="1">
    <location>
        <begin position="453"/>
        <end position="462"/>
    </location>
</feature>
<feature type="compositionally biased region" description="Polar residues" evidence="1">
    <location>
        <begin position="347"/>
        <end position="363"/>
    </location>
</feature>
<accession>A0ABY6U8J0</accession>
<sequence>MQIHDAHSPTEPLDFLQGWGAAHSTAVKVHHLDAPAPAQPTPLLSSVPRSPAVRDEAIQALLGAGVCISLTDGGACKLKADEAVCNRRPPASSAQRRIALREDRVFKFEPPGAQLQPFNFADASSSHMAAGLLKRVRHGLDVDGPNTAGLGCKKRRLRIELITSRLSHAYSQPATHILNREGQKSGDKRFLKMATSSVAPVARRLAHLRATSYIRYSTMNRLRKRLGVPWPMVVPVTVPELGQPQASSETQHDDDEDAEEVPTSLFELKSKTQWRPPSLLTASRGQFVPLDAKAANHKPASASAATSSRTPSGLSSQAPASMLARSSSSLSSRLPLALPSRPPSALQNRPTSASSQLDSSPSRNKALLPKAVSSPAHAPNAGAAKGKSSEPARPISSPERAPTSSYYDNLEEDSFASRHMIDDDFNDSVDDPDQVYSDFSVIFSTKKKKGKKKQDGDCKPGEEDNGGEESGEDDEDGSYEEFLDELDGISWVAF</sequence>
<feature type="region of interest" description="Disordered" evidence="1">
    <location>
        <begin position="298"/>
        <end position="410"/>
    </location>
</feature>